<dbReference type="STRING" id="41047.A0A397HH79"/>
<keyword evidence="2" id="KW-0808">Transferase</keyword>
<feature type="region of interest" description="Disordered" evidence="6">
    <location>
        <begin position="131"/>
        <end position="173"/>
    </location>
</feature>
<comment type="caution">
    <text evidence="7">The sequence shown here is derived from an EMBL/GenBank/DDBJ whole genome shotgun (WGS) entry which is preliminary data.</text>
</comment>
<dbReference type="InterPro" id="IPR007577">
    <property type="entry name" value="GlycoTrfase_DXD_sugar-bd_CS"/>
</dbReference>
<dbReference type="PANTHER" id="PTHR32385:SF20">
    <property type="entry name" value="MANNOSYL PHOSPHORYLINOSITOL CERAMIDE SYNTHASE CSH1-RELATED"/>
    <property type="match status" value="1"/>
</dbReference>
<gene>
    <name evidence="7" type="ORF">CDV56_108931</name>
</gene>
<evidence type="ECO:0000256" key="5">
    <source>
        <dbReference type="ARBA" id="ARBA00023136"/>
    </source>
</evidence>
<sequence length="173" mass="19775">MQFWTDQKARDFIAAEYPWFLTNFDGYKYPIQRADAIRYFVLAHYGRIYINLDDTKNETTTGLQPPARSAALGHPQGQNIKILANDSIGDIARPAEYERLPRMIPEAYPGPGVPRAQALVWRNIQEGGAHDVPLAGNERRYETSEQPILRKTLPPKLQELVDNDDDFDEPYTV</sequence>
<comment type="subcellular location">
    <subcellularLocation>
        <location evidence="1">Membrane</location>
    </subcellularLocation>
</comment>
<protein>
    <submittedName>
        <fullName evidence="7">Uncharacterized protein</fullName>
    </submittedName>
</protein>
<dbReference type="GO" id="GO:0000030">
    <property type="term" value="F:mannosyltransferase activity"/>
    <property type="evidence" value="ECO:0007669"/>
    <property type="project" value="TreeGrafter"/>
</dbReference>
<accession>A0A397HH79</accession>
<dbReference type="InterPro" id="IPR051706">
    <property type="entry name" value="Glycosyltransferase_domain"/>
</dbReference>
<dbReference type="VEuPathDB" id="FungiDB:CDV56_108931"/>
<dbReference type="RefSeq" id="XP_026616783.1">
    <property type="nucleotide sequence ID" value="XM_026762550.1"/>
</dbReference>
<dbReference type="EMBL" id="NKHU02000037">
    <property type="protein sequence ID" value="RHZ62481.1"/>
    <property type="molecule type" value="Genomic_DNA"/>
</dbReference>
<keyword evidence="4" id="KW-1133">Transmembrane helix</keyword>
<dbReference type="OrthoDB" id="3647at2759"/>
<evidence type="ECO:0000256" key="1">
    <source>
        <dbReference type="ARBA" id="ARBA00004370"/>
    </source>
</evidence>
<dbReference type="Proteomes" id="UP000215305">
    <property type="component" value="Unassembled WGS sequence"/>
</dbReference>
<evidence type="ECO:0000256" key="3">
    <source>
        <dbReference type="ARBA" id="ARBA00022692"/>
    </source>
</evidence>
<evidence type="ECO:0000313" key="7">
    <source>
        <dbReference type="EMBL" id="RHZ62481.1"/>
    </source>
</evidence>
<dbReference type="GeneID" id="38130905"/>
<keyword evidence="3" id="KW-0812">Transmembrane</keyword>
<feature type="compositionally biased region" description="Acidic residues" evidence="6">
    <location>
        <begin position="161"/>
        <end position="173"/>
    </location>
</feature>
<dbReference type="AlphaFoldDB" id="A0A397HH79"/>
<dbReference type="PANTHER" id="PTHR32385">
    <property type="entry name" value="MANNOSYL PHOSPHORYLINOSITOL CERAMIDE SYNTHASE"/>
    <property type="match status" value="1"/>
</dbReference>
<evidence type="ECO:0000256" key="2">
    <source>
        <dbReference type="ARBA" id="ARBA00022679"/>
    </source>
</evidence>
<keyword evidence="5" id="KW-0472">Membrane</keyword>
<reference evidence="7" key="1">
    <citation type="submission" date="2018-08" db="EMBL/GenBank/DDBJ databases">
        <title>Draft genome sequence of azole-resistant Aspergillus thermomutatus (Neosartorya pseudofischeri) strain HMR AF 39, isolated from a human nasal aspirate.</title>
        <authorList>
            <person name="Parent-Michaud M."/>
            <person name="Dufresne P.J."/>
            <person name="Fournier E."/>
            <person name="Martineau C."/>
            <person name="Moreira S."/>
            <person name="Perkins V."/>
            <person name="De Repentigny L."/>
            <person name="Dufresne S.F."/>
        </authorList>
    </citation>
    <scope>NUCLEOTIDE SEQUENCE [LARGE SCALE GENOMIC DNA]</scope>
    <source>
        <strain evidence="7">HMR AF 39</strain>
    </source>
</reference>
<organism evidence="7 8">
    <name type="scientific">Aspergillus thermomutatus</name>
    <name type="common">Neosartorya pseudofischeri</name>
    <dbReference type="NCBI Taxonomy" id="41047"/>
    <lineage>
        <taxon>Eukaryota</taxon>
        <taxon>Fungi</taxon>
        <taxon>Dikarya</taxon>
        <taxon>Ascomycota</taxon>
        <taxon>Pezizomycotina</taxon>
        <taxon>Eurotiomycetes</taxon>
        <taxon>Eurotiomycetidae</taxon>
        <taxon>Eurotiales</taxon>
        <taxon>Aspergillaceae</taxon>
        <taxon>Aspergillus</taxon>
        <taxon>Aspergillus subgen. Fumigati</taxon>
    </lineage>
</organism>
<dbReference type="Pfam" id="PF04488">
    <property type="entry name" value="Gly_transf_sug"/>
    <property type="match status" value="1"/>
</dbReference>
<dbReference type="GO" id="GO:0016020">
    <property type="term" value="C:membrane"/>
    <property type="evidence" value="ECO:0007669"/>
    <property type="project" value="UniProtKB-SubCell"/>
</dbReference>
<proteinExistence type="predicted"/>
<dbReference type="GO" id="GO:0051999">
    <property type="term" value="P:mannosyl-inositol phosphorylceramide biosynthetic process"/>
    <property type="evidence" value="ECO:0007669"/>
    <property type="project" value="TreeGrafter"/>
</dbReference>
<evidence type="ECO:0000256" key="4">
    <source>
        <dbReference type="ARBA" id="ARBA00022989"/>
    </source>
</evidence>
<keyword evidence="8" id="KW-1185">Reference proteome</keyword>
<evidence type="ECO:0000313" key="8">
    <source>
        <dbReference type="Proteomes" id="UP000215305"/>
    </source>
</evidence>
<evidence type="ECO:0000256" key="6">
    <source>
        <dbReference type="SAM" id="MobiDB-lite"/>
    </source>
</evidence>
<name>A0A397HH79_ASPTH</name>